<proteinExistence type="inferred from homology"/>
<dbReference type="PANTHER" id="PTHR43669:SF3">
    <property type="entry name" value="ALCOHOL DEHYDROGENASE, PUTATIVE (AFU_ORTHOLOGUE AFUA_3G03445)-RELATED"/>
    <property type="match status" value="1"/>
</dbReference>
<dbReference type="InterPro" id="IPR036291">
    <property type="entry name" value="NAD(P)-bd_dom_sf"/>
</dbReference>
<keyword evidence="2" id="KW-0560">Oxidoreductase</keyword>
<evidence type="ECO:0000313" key="4">
    <source>
        <dbReference type="Proteomes" id="UP000597444"/>
    </source>
</evidence>
<name>A0A8J3MZE5_9CHLR</name>
<accession>A0A8J3MZE5</accession>
<evidence type="ECO:0000313" key="3">
    <source>
        <dbReference type="EMBL" id="GHO90368.1"/>
    </source>
</evidence>
<dbReference type="Proteomes" id="UP000597444">
    <property type="component" value="Unassembled WGS sequence"/>
</dbReference>
<dbReference type="PANTHER" id="PTHR43669">
    <property type="entry name" value="5-KETO-D-GLUCONATE 5-REDUCTASE"/>
    <property type="match status" value="1"/>
</dbReference>
<dbReference type="SUPFAM" id="SSF51735">
    <property type="entry name" value="NAD(P)-binding Rossmann-fold domains"/>
    <property type="match status" value="1"/>
</dbReference>
<evidence type="ECO:0000256" key="1">
    <source>
        <dbReference type="ARBA" id="ARBA00006484"/>
    </source>
</evidence>
<dbReference type="PRINTS" id="PR00081">
    <property type="entry name" value="GDHRDH"/>
</dbReference>
<organism evidence="3 4">
    <name type="scientific">Reticulibacter mediterranei</name>
    <dbReference type="NCBI Taxonomy" id="2778369"/>
    <lineage>
        <taxon>Bacteria</taxon>
        <taxon>Bacillati</taxon>
        <taxon>Chloroflexota</taxon>
        <taxon>Ktedonobacteria</taxon>
        <taxon>Ktedonobacterales</taxon>
        <taxon>Reticulibacteraceae</taxon>
        <taxon>Reticulibacter</taxon>
    </lineage>
</organism>
<protein>
    <submittedName>
        <fullName evidence="3">Short-chain dehydrogenase</fullName>
    </submittedName>
</protein>
<keyword evidence="4" id="KW-1185">Reference proteome</keyword>
<evidence type="ECO:0000256" key="2">
    <source>
        <dbReference type="ARBA" id="ARBA00023002"/>
    </source>
</evidence>
<dbReference type="PROSITE" id="PS51257">
    <property type="entry name" value="PROKAR_LIPOPROTEIN"/>
    <property type="match status" value="1"/>
</dbReference>
<comment type="similarity">
    <text evidence="1">Belongs to the short-chain dehydrogenases/reductases (SDR) family.</text>
</comment>
<dbReference type="EMBL" id="BNJK01000001">
    <property type="protein sequence ID" value="GHO90368.1"/>
    <property type="molecule type" value="Genomic_DNA"/>
</dbReference>
<dbReference type="Pfam" id="PF13561">
    <property type="entry name" value="adh_short_C2"/>
    <property type="match status" value="1"/>
</dbReference>
<gene>
    <name evidence="3" type="ORF">KSF_004160</name>
</gene>
<reference evidence="3" key="1">
    <citation type="submission" date="2020-10" db="EMBL/GenBank/DDBJ databases">
        <title>Taxonomic study of unclassified bacteria belonging to the class Ktedonobacteria.</title>
        <authorList>
            <person name="Yabe S."/>
            <person name="Wang C.M."/>
            <person name="Zheng Y."/>
            <person name="Sakai Y."/>
            <person name="Cavaletti L."/>
            <person name="Monciardini P."/>
            <person name="Donadio S."/>
        </authorList>
    </citation>
    <scope>NUCLEOTIDE SEQUENCE</scope>
    <source>
        <strain evidence="3">ID150040</strain>
    </source>
</reference>
<comment type="caution">
    <text evidence="3">The sequence shown here is derived from an EMBL/GenBank/DDBJ whole genome shotgun (WGS) entry which is preliminary data.</text>
</comment>
<dbReference type="AlphaFoldDB" id="A0A8J3MZE5"/>
<dbReference type="InterPro" id="IPR002347">
    <property type="entry name" value="SDR_fam"/>
</dbReference>
<dbReference type="CDD" id="cd05233">
    <property type="entry name" value="SDR_c"/>
    <property type="match status" value="1"/>
</dbReference>
<sequence>MLLENKSAVIYGAGGAIGSAIACAFAREGAKVFLVGRRLAPVEAVAREISNAGGTASAALVDALDEQAVEKHLSMVAEKADGIDISINAIGIPQQKVQGISLVDLSAEHFALPITTYTQTTFFTARAAARYMIKQKTGVILTITATPARMVASLVGGMAPAWAAVEALTRGLAAELGPEGIRVIGLRSNAIPETETIHEANSSQGKAVGMSQEQFTAQLAGMTPLRRLPTLGEVANVAAFLASDQASAMTATVANLSCGFLPD</sequence>
<dbReference type="GO" id="GO:0016491">
    <property type="term" value="F:oxidoreductase activity"/>
    <property type="evidence" value="ECO:0007669"/>
    <property type="project" value="UniProtKB-KW"/>
</dbReference>
<dbReference type="Gene3D" id="3.40.50.720">
    <property type="entry name" value="NAD(P)-binding Rossmann-like Domain"/>
    <property type="match status" value="1"/>
</dbReference>